<dbReference type="PROSITE" id="PS00615">
    <property type="entry name" value="C_TYPE_LECTIN_1"/>
    <property type="match status" value="1"/>
</dbReference>
<dbReference type="InterPro" id="IPR002350">
    <property type="entry name" value="Kazal_dom"/>
</dbReference>
<dbReference type="PROSITE" id="PS00010">
    <property type="entry name" value="ASX_HYDROXYL"/>
    <property type="match status" value="1"/>
</dbReference>
<dbReference type="PANTHER" id="PTHR22803">
    <property type="entry name" value="MANNOSE, PHOSPHOLIPASE, LECTIN RECEPTOR RELATED"/>
    <property type="match status" value="1"/>
</dbReference>
<dbReference type="InterPro" id="IPR002181">
    <property type="entry name" value="Fibrinogen_a/b/g_C_dom"/>
</dbReference>
<dbReference type="InterPro" id="IPR050111">
    <property type="entry name" value="C-type_lectin/snaclec_domain"/>
</dbReference>
<evidence type="ECO:0000259" key="8">
    <source>
        <dbReference type="PROSITE" id="PS51465"/>
    </source>
</evidence>
<dbReference type="EMBL" id="CALNXI010000618">
    <property type="protein sequence ID" value="CAH3030202.1"/>
    <property type="molecule type" value="Genomic_DNA"/>
</dbReference>
<dbReference type="InterPro" id="IPR036056">
    <property type="entry name" value="Fibrinogen-like_C"/>
</dbReference>
<protein>
    <submittedName>
        <fullName evidence="9">Uncharacterized protein</fullName>
    </submittedName>
</protein>
<dbReference type="CDD" id="cd00037">
    <property type="entry name" value="CLECT"/>
    <property type="match status" value="1"/>
</dbReference>
<dbReference type="Gene3D" id="3.30.60.30">
    <property type="match status" value="1"/>
</dbReference>
<dbReference type="Pfam" id="PF12947">
    <property type="entry name" value="EGF_3"/>
    <property type="match status" value="1"/>
</dbReference>
<comment type="caution">
    <text evidence="9">The sequence shown here is derived from an EMBL/GenBank/DDBJ whole genome shotgun (WGS) entry which is preliminary data.</text>
</comment>
<evidence type="ECO:0000313" key="9">
    <source>
        <dbReference type="EMBL" id="CAH3030202.1"/>
    </source>
</evidence>
<dbReference type="InterPro" id="IPR018097">
    <property type="entry name" value="EGF_Ca-bd_CS"/>
</dbReference>
<dbReference type="SUPFAM" id="SSF56496">
    <property type="entry name" value="Fibrinogen C-terminal domain-like"/>
    <property type="match status" value="1"/>
</dbReference>
<dbReference type="CDD" id="cd00054">
    <property type="entry name" value="EGF_CA"/>
    <property type="match status" value="1"/>
</dbReference>
<dbReference type="SMART" id="SM00179">
    <property type="entry name" value="EGF_CA"/>
    <property type="match status" value="1"/>
</dbReference>
<dbReference type="InterPro" id="IPR001881">
    <property type="entry name" value="EGF-like_Ca-bd_dom"/>
</dbReference>
<evidence type="ECO:0000256" key="3">
    <source>
        <dbReference type="ARBA" id="ARBA00023157"/>
    </source>
</evidence>
<dbReference type="Gene3D" id="2.60.40.2080">
    <property type="match status" value="2"/>
</dbReference>
<dbReference type="InterPro" id="IPR000152">
    <property type="entry name" value="EGF-type_Asp/Asn_hydroxyl_site"/>
</dbReference>
<dbReference type="PROSITE" id="PS51465">
    <property type="entry name" value="KAZAL_2"/>
    <property type="match status" value="1"/>
</dbReference>
<dbReference type="InterPro" id="IPR016186">
    <property type="entry name" value="C-type_lectin-like/link_sf"/>
</dbReference>
<evidence type="ECO:0000256" key="2">
    <source>
        <dbReference type="ARBA" id="ARBA00022729"/>
    </source>
</evidence>
<dbReference type="SMART" id="SM00181">
    <property type="entry name" value="EGF"/>
    <property type="match status" value="2"/>
</dbReference>
<dbReference type="InterPro" id="IPR000742">
    <property type="entry name" value="EGF"/>
</dbReference>
<dbReference type="InterPro" id="IPR018378">
    <property type="entry name" value="C-type_lectin_CS"/>
</dbReference>
<dbReference type="Gene3D" id="2.10.25.10">
    <property type="entry name" value="Laminin"/>
    <property type="match status" value="1"/>
</dbReference>
<dbReference type="Proteomes" id="UP001159427">
    <property type="component" value="Unassembled WGS sequence"/>
</dbReference>
<reference evidence="9 10" key="1">
    <citation type="submission" date="2022-05" db="EMBL/GenBank/DDBJ databases">
        <authorList>
            <consortium name="Genoscope - CEA"/>
            <person name="William W."/>
        </authorList>
    </citation>
    <scope>NUCLEOTIDE SEQUENCE [LARGE SCALE GENOMIC DNA]</scope>
</reference>
<feature type="domain" description="Fibrinogen C-terminal" evidence="7">
    <location>
        <begin position="600"/>
        <end position="655"/>
    </location>
</feature>
<dbReference type="InterPro" id="IPR037221">
    <property type="entry name" value="H-type_lectin_dom_sf"/>
</dbReference>
<keyword evidence="2" id="KW-0732">Signal</keyword>
<dbReference type="PROSITE" id="PS01187">
    <property type="entry name" value="EGF_CA"/>
    <property type="match status" value="1"/>
</dbReference>
<gene>
    <name evidence="9" type="ORF">PEVE_00037543</name>
</gene>
<dbReference type="InterPro" id="IPR016187">
    <property type="entry name" value="CTDL_fold"/>
</dbReference>
<keyword evidence="3" id="KW-1015">Disulfide bond</keyword>
<keyword evidence="1 4" id="KW-0245">EGF-like domain</keyword>
<dbReference type="InterPro" id="IPR024731">
    <property type="entry name" value="NELL2-like_EGF"/>
</dbReference>
<dbReference type="Gene3D" id="2.60.120.1000">
    <property type="match status" value="1"/>
</dbReference>
<evidence type="ECO:0000259" key="5">
    <source>
        <dbReference type="PROSITE" id="PS50026"/>
    </source>
</evidence>
<feature type="domain" description="Kazal-like" evidence="8">
    <location>
        <begin position="86"/>
        <end position="149"/>
    </location>
</feature>
<feature type="non-terminal residue" evidence="9">
    <location>
        <position position="1"/>
    </location>
</feature>
<dbReference type="SMART" id="SM00034">
    <property type="entry name" value="CLECT"/>
    <property type="match status" value="1"/>
</dbReference>
<feature type="domain" description="EGF-like" evidence="5">
    <location>
        <begin position="564"/>
        <end position="604"/>
    </location>
</feature>
<dbReference type="SUPFAM" id="SSF100895">
    <property type="entry name" value="Kazal-type serine protease inhibitors"/>
    <property type="match status" value="1"/>
</dbReference>
<feature type="domain" description="C-type lectin" evidence="6">
    <location>
        <begin position="448"/>
        <end position="562"/>
    </location>
</feature>
<name>A0ABN8MKL7_9CNID</name>
<dbReference type="SUPFAM" id="SSF56436">
    <property type="entry name" value="C-type lectin-like"/>
    <property type="match status" value="1"/>
</dbReference>
<evidence type="ECO:0000313" key="10">
    <source>
        <dbReference type="Proteomes" id="UP001159427"/>
    </source>
</evidence>
<dbReference type="PROSITE" id="PS50026">
    <property type="entry name" value="EGF_3"/>
    <property type="match status" value="1"/>
</dbReference>
<dbReference type="SUPFAM" id="SSF57196">
    <property type="entry name" value="EGF/Laminin"/>
    <property type="match status" value="1"/>
</dbReference>
<dbReference type="Gene3D" id="3.10.100.10">
    <property type="entry name" value="Mannose-Binding Protein A, subunit A"/>
    <property type="match status" value="1"/>
</dbReference>
<evidence type="ECO:0000259" key="6">
    <source>
        <dbReference type="PROSITE" id="PS50041"/>
    </source>
</evidence>
<evidence type="ECO:0000256" key="1">
    <source>
        <dbReference type="ARBA" id="ARBA00022536"/>
    </source>
</evidence>
<dbReference type="PROSITE" id="PS50041">
    <property type="entry name" value="C_TYPE_LECTIN_2"/>
    <property type="match status" value="1"/>
</dbReference>
<dbReference type="InterPro" id="IPR001304">
    <property type="entry name" value="C-type_lectin-like"/>
</dbReference>
<dbReference type="PROSITE" id="PS51406">
    <property type="entry name" value="FIBRINOGEN_C_2"/>
    <property type="match status" value="1"/>
</dbReference>
<organism evidence="9 10">
    <name type="scientific">Porites evermanni</name>
    <dbReference type="NCBI Taxonomy" id="104178"/>
    <lineage>
        <taxon>Eukaryota</taxon>
        <taxon>Metazoa</taxon>
        <taxon>Cnidaria</taxon>
        <taxon>Anthozoa</taxon>
        <taxon>Hexacorallia</taxon>
        <taxon>Scleractinia</taxon>
        <taxon>Fungiina</taxon>
        <taxon>Poritidae</taxon>
        <taxon>Porites</taxon>
    </lineage>
</organism>
<evidence type="ECO:0000259" key="7">
    <source>
        <dbReference type="PROSITE" id="PS51406"/>
    </source>
</evidence>
<sequence length="805" mass="90699">QNINYNTTFYALPVVLVSVQHYYDRNKKNIILPENNIVTAWVEEVGLKSMMICVRDLSGMGTKHDPLSVNYIVTGDLDPCLNVVCPSFGVCKAYSPHETRCVCFEDCPTYQDPVCSGSGTTYDNKCWQELSYCKGLDNTLVYHPGSCEGFPVVHGRVDLHRAPKWTDSTCQTVYFPPYRFYPDKQVYVQVTVNHVKLNDSVTVHDAVTSWTESVNTQNFTVCVMQAGRKSGEILNPFATVDWLAYQGAPPNGMTGTIKMQKWWSGTKCEHVAFPRNKFEDIPLVLVTAEHVRTGKEYDASLIWTEDPNKDSFKVCLREMQNFDGKHEDITVTWLVFDELSKPFFTEGNSVGFLNKKPPKDEDNNAYCQFVKFERGYNTTPSVLLTANHSSTAPGNSPPVHNGITTWIENMNATGFRACLKELYETRYDPVSVSYVVLTDICDPGWSYFNGFCYFTSEKCLNWTTALTKCRQENSVLVDVTNDEENVYIQHRHNGKKSWLGLNDVSTEGNFTWADRGEGNFTAWAKNQPNNLNEEDCVHALGLRYNYEWNDVKCSDCHQYTCKKDFNECEKKTHYCHPFAQCVNERGSYSCKCKPGLVGNGFRCQTPRSCSDIRKSVSNVSRNYVIDPDGDGGLPPFTVNCDMTDKNGVGVTVISHDSESRTHVNGYEAPGSYSRDIHYTGASLSQLAKLTSVSSHCEQFIKYECYNSYLLLNGYAWWVSRDYTKMTYWGGASPGSGKCACGMTKSCTNPSRVCNCDAVKLAWYEDGGLLTDKTKLPVKQLRFGDTGANREEGYHTLGKLKCYGVA</sequence>
<evidence type="ECO:0000256" key="4">
    <source>
        <dbReference type="PROSITE-ProRule" id="PRU00076"/>
    </source>
</evidence>
<dbReference type="Pfam" id="PF00059">
    <property type="entry name" value="Lectin_C"/>
    <property type="match status" value="1"/>
</dbReference>
<keyword evidence="10" id="KW-1185">Reference proteome</keyword>
<comment type="caution">
    <text evidence="4">Lacks conserved residue(s) required for the propagation of feature annotation.</text>
</comment>
<accession>A0ABN8MKL7</accession>
<dbReference type="InterPro" id="IPR036058">
    <property type="entry name" value="Kazal_dom_sf"/>
</dbReference>
<proteinExistence type="predicted"/>